<dbReference type="InterPro" id="IPR050600">
    <property type="entry name" value="SETD3_SETD6_MTase"/>
</dbReference>
<gene>
    <name evidence="1" type="ORF">BJ508DRAFT_412644</name>
</gene>
<dbReference type="EMBL" id="ML119658">
    <property type="protein sequence ID" value="RPA84577.1"/>
    <property type="molecule type" value="Genomic_DNA"/>
</dbReference>
<dbReference type="CDD" id="cd10527">
    <property type="entry name" value="SET_LSMT"/>
    <property type="match status" value="1"/>
</dbReference>
<dbReference type="STRING" id="1160509.A0A3N4IGL2"/>
<dbReference type="OrthoDB" id="441812at2759"/>
<evidence type="ECO:0000313" key="1">
    <source>
        <dbReference type="EMBL" id="RPA84577.1"/>
    </source>
</evidence>
<reference evidence="1 2" key="1">
    <citation type="journal article" date="2018" name="Nat. Ecol. Evol.">
        <title>Pezizomycetes genomes reveal the molecular basis of ectomycorrhizal truffle lifestyle.</title>
        <authorList>
            <person name="Murat C."/>
            <person name="Payen T."/>
            <person name="Noel B."/>
            <person name="Kuo A."/>
            <person name="Morin E."/>
            <person name="Chen J."/>
            <person name="Kohler A."/>
            <person name="Krizsan K."/>
            <person name="Balestrini R."/>
            <person name="Da Silva C."/>
            <person name="Montanini B."/>
            <person name="Hainaut M."/>
            <person name="Levati E."/>
            <person name="Barry K.W."/>
            <person name="Belfiori B."/>
            <person name="Cichocki N."/>
            <person name="Clum A."/>
            <person name="Dockter R.B."/>
            <person name="Fauchery L."/>
            <person name="Guy J."/>
            <person name="Iotti M."/>
            <person name="Le Tacon F."/>
            <person name="Lindquist E.A."/>
            <person name="Lipzen A."/>
            <person name="Malagnac F."/>
            <person name="Mello A."/>
            <person name="Molinier V."/>
            <person name="Miyauchi S."/>
            <person name="Poulain J."/>
            <person name="Riccioni C."/>
            <person name="Rubini A."/>
            <person name="Sitrit Y."/>
            <person name="Splivallo R."/>
            <person name="Traeger S."/>
            <person name="Wang M."/>
            <person name="Zifcakova L."/>
            <person name="Wipf D."/>
            <person name="Zambonelli A."/>
            <person name="Paolocci F."/>
            <person name="Nowrousian M."/>
            <person name="Ottonello S."/>
            <person name="Baldrian P."/>
            <person name="Spatafora J.W."/>
            <person name="Henrissat B."/>
            <person name="Nagy L.G."/>
            <person name="Aury J.M."/>
            <person name="Wincker P."/>
            <person name="Grigoriev I.V."/>
            <person name="Bonfante P."/>
            <person name="Martin F.M."/>
        </authorList>
    </citation>
    <scope>NUCLEOTIDE SEQUENCE [LARGE SCALE GENOMIC DNA]</scope>
    <source>
        <strain evidence="1 2">RN42</strain>
    </source>
</reference>
<sequence length="498" mass="55182">MTAPTTHLPISTLPALLNLNQIKHSHLNFVASEALGNSLFYNPDASSPLNESRTLLHLPATLVLSHQNLHEASKSNARLHKILEVLEDAEFFTNERRILIIALALAYRGLPVDVGGIWKDYVRYLPEHVDLPTTWKEEEREWLEGTGLEVPLSAKLVTLGRECADAVSATVNAGLDIFYPEADSASKELTLDEYVHLDSLVRSRSLEIPGSGTCMVPIIDLANHGGDSANAVFWVDEHTGAVELRIKDSVDLSALTSTSEILLNYGPTKPPSEFLFSYGFLPTSVPSAPTNITLPIPMPPNDPYLRAKVQFLGKPPLATLTYTPSTNSVTWNCPELYLLALIAPPESEDPLEFSYVQITDGSVTIEARFDGTVFEDVEDLVKLMTQHENSPIWKLRATVMILNEVEDRLEGLEKVEMRRWGIEEGGGSEAEKEVVKRDRCQMALKLGKLEEGVLKKAKESLEGEKEKLCEEGVVKRFLGLERTEEGPMEGESEEEDLA</sequence>
<organism evidence="1 2">
    <name type="scientific">Ascobolus immersus RN42</name>
    <dbReference type="NCBI Taxonomy" id="1160509"/>
    <lineage>
        <taxon>Eukaryota</taxon>
        <taxon>Fungi</taxon>
        <taxon>Dikarya</taxon>
        <taxon>Ascomycota</taxon>
        <taxon>Pezizomycotina</taxon>
        <taxon>Pezizomycetes</taxon>
        <taxon>Pezizales</taxon>
        <taxon>Ascobolaceae</taxon>
        <taxon>Ascobolus</taxon>
    </lineage>
</organism>
<dbReference type="InterPro" id="IPR046341">
    <property type="entry name" value="SET_dom_sf"/>
</dbReference>
<dbReference type="SUPFAM" id="SSF82199">
    <property type="entry name" value="SET domain"/>
    <property type="match status" value="1"/>
</dbReference>
<proteinExistence type="predicted"/>
<accession>A0A3N4IGL2</accession>
<dbReference type="GO" id="GO:0016279">
    <property type="term" value="F:protein-lysine N-methyltransferase activity"/>
    <property type="evidence" value="ECO:0007669"/>
    <property type="project" value="TreeGrafter"/>
</dbReference>
<dbReference type="AlphaFoldDB" id="A0A3N4IGL2"/>
<dbReference type="GO" id="GO:0005634">
    <property type="term" value="C:nucleus"/>
    <property type="evidence" value="ECO:0007669"/>
    <property type="project" value="TreeGrafter"/>
</dbReference>
<protein>
    <submittedName>
        <fullName evidence="1">SET domain-containing protein</fullName>
    </submittedName>
</protein>
<evidence type="ECO:0000313" key="2">
    <source>
        <dbReference type="Proteomes" id="UP000275078"/>
    </source>
</evidence>
<dbReference type="Gene3D" id="3.90.1410.10">
    <property type="entry name" value="set domain protein methyltransferase, domain 1"/>
    <property type="match status" value="1"/>
</dbReference>
<dbReference type="Proteomes" id="UP000275078">
    <property type="component" value="Unassembled WGS sequence"/>
</dbReference>
<name>A0A3N4IGL2_ASCIM</name>
<dbReference type="PANTHER" id="PTHR13271">
    <property type="entry name" value="UNCHARACTERIZED PUTATIVE METHYLTRANSFERASE"/>
    <property type="match status" value="1"/>
</dbReference>
<dbReference type="PANTHER" id="PTHR13271:SF76">
    <property type="entry name" value="SET DOMAIN-CONTAINING PROTEIN 8"/>
    <property type="match status" value="1"/>
</dbReference>
<keyword evidence="2" id="KW-1185">Reference proteome</keyword>